<dbReference type="RefSeq" id="WP_091147025.1">
    <property type="nucleotide sequence ID" value="NZ_FMVF01000030.1"/>
</dbReference>
<dbReference type="AlphaFoldDB" id="A0A1G5KES8"/>
<evidence type="ECO:0000313" key="2">
    <source>
        <dbReference type="EMBL" id="SCY98751.1"/>
    </source>
</evidence>
<reference evidence="2 3" key="1">
    <citation type="submission" date="2016-10" db="EMBL/GenBank/DDBJ databases">
        <authorList>
            <person name="de Groot N.N."/>
        </authorList>
    </citation>
    <scope>NUCLEOTIDE SEQUENCE [LARGE SCALE GENOMIC DNA]</scope>
    <source>
        <strain evidence="2 3">CGMCC 1.7031</strain>
    </source>
</reference>
<evidence type="ECO:0000259" key="1">
    <source>
        <dbReference type="Pfam" id="PF13788"/>
    </source>
</evidence>
<keyword evidence="3" id="KW-1185">Reference proteome</keyword>
<organism evidence="2 3">
    <name type="scientific">Flavobacterium caeni</name>
    <dbReference type="NCBI Taxonomy" id="490189"/>
    <lineage>
        <taxon>Bacteria</taxon>
        <taxon>Pseudomonadati</taxon>
        <taxon>Bacteroidota</taxon>
        <taxon>Flavobacteriia</taxon>
        <taxon>Flavobacteriales</taxon>
        <taxon>Flavobacteriaceae</taxon>
        <taxon>Flavobacterium</taxon>
    </lineage>
</organism>
<sequence length="119" mass="13338">MKIENHIIASVKIAEIISEEIIINSAEDGSDLLGNLYYSDYDKIIIHEKNINPDFFDLKTGLAGEILQKFSNFRVRLALVGNFEKYGSASLKQFILESNNGKQVNFLSSLPEALKKISS</sequence>
<dbReference type="Proteomes" id="UP000199354">
    <property type="component" value="Unassembled WGS sequence"/>
</dbReference>
<accession>A0A1G5KES8</accession>
<evidence type="ECO:0000313" key="3">
    <source>
        <dbReference type="Proteomes" id="UP000199354"/>
    </source>
</evidence>
<feature type="domain" description="DUF4180" evidence="1">
    <location>
        <begin position="10"/>
        <end position="116"/>
    </location>
</feature>
<gene>
    <name evidence="2" type="ORF">SAMN02927903_03251</name>
</gene>
<dbReference type="InterPro" id="IPR025438">
    <property type="entry name" value="DUF4180"/>
</dbReference>
<protein>
    <recommendedName>
        <fullName evidence="1">DUF4180 domain-containing protein</fullName>
    </recommendedName>
</protein>
<dbReference type="EMBL" id="FMVF01000030">
    <property type="protein sequence ID" value="SCY98751.1"/>
    <property type="molecule type" value="Genomic_DNA"/>
</dbReference>
<dbReference type="Pfam" id="PF13788">
    <property type="entry name" value="DUF4180"/>
    <property type="match status" value="1"/>
</dbReference>
<dbReference type="OrthoDB" id="8595425at2"/>
<proteinExistence type="predicted"/>
<name>A0A1G5KES8_9FLAO</name>
<dbReference type="STRING" id="490189.SAMN02927903_03251"/>